<keyword evidence="7" id="KW-0472">Membrane</keyword>
<dbReference type="EMBL" id="CP088295">
    <property type="protein sequence ID" value="UUY05776.1"/>
    <property type="molecule type" value="Genomic_DNA"/>
</dbReference>
<dbReference type="InterPro" id="IPR004089">
    <property type="entry name" value="MCPsignal_dom"/>
</dbReference>
<evidence type="ECO:0000256" key="7">
    <source>
        <dbReference type="SAM" id="Phobius"/>
    </source>
</evidence>
<dbReference type="CDD" id="cd06225">
    <property type="entry name" value="HAMP"/>
    <property type="match status" value="1"/>
</dbReference>
<feature type="transmembrane region" description="Helical" evidence="7">
    <location>
        <begin position="191"/>
        <end position="208"/>
    </location>
</feature>
<evidence type="ECO:0000259" key="9">
    <source>
        <dbReference type="PROSITE" id="PS50885"/>
    </source>
</evidence>
<dbReference type="CDD" id="cd11386">
    <property type="entry name" value="MCP_signal"/>
    <property type="match status" value="1"/>
</dbReference>
<evidence type="ECO:0000256" key="1">
    <source>
        <dbReference type="ARBA" id="ARBA00022692"/>
    </source>
</evidence>
<evidence type="ECO:0000256" key="5">
    <source>
        <dbReference type="PROSITE-ProRule" id="PRU00284"/>
    </source>
</evidence>
<evidence type="ECO:0000256" key="2">
    <source>
        <dbReference type="ARBA" id="ARBA00022989"/>
    </source>
</evidence>
<feature type="region of interest" description="Disordered" evidence="6">
    <location>
        <begin position="557"/>
        <end position="579"/>
    </location>
</feature>
<dbReference type="SUPFAM" id="SSF58104">
    <property type="entry name" value="Methyl-accepting chemotaxis protein (MCP) signaling domain"/>
    <property type="match status" value="1"/>
</dbReference>
<keyword evidence="11" id="KW-1185">Reference proteome</keyword>
<dbReference type="PRINTS" id="PR00260">
    <property type="entry name" value="CHEMTRNSDUCR"/>
</dbReference>
<protein>
    <submittedName>
        <fullName evidence="10">Methyl-accepting chemotaxis protein</fullName>
    </submittedName>
</protein>
<dbReference type="InterPro" id="IPR004090">
    <property type="entry name" value="Chemotax_Me-accpt_rcpt"/>
</dbReference>
<feature type="domain" description="Methyl-accepting transducer" evidence="8">
    <location>
        <begin position="317"/>
        <end position="553"/>
    </location>
</feature>
<dbReference type="PROSITE" id="PS50885">
    <property type="entry name" value="HAMP"/>
    <property type="match status" value="1"/>
</dbReference>
<dbReference type="InterPro" id="IPR024478">
    <property type="entry name" value="HlyB_4HB_MCP"/>
</dbReference>
<evidence type="ECO:0000313" key="11">
    <source>
        <dbReference type="Proteomes" id="UP001058860"/>
    </source>
</evidence>
<dbReference type="PANTHER" id="PTHR32089:SF112">
    <property type="entry name" value="LYSOZYME-LIKE PROTEIN-RELATED"/>
    <property type="match status" value="1"/>
</dbReference>
<proteinExistence type="inferred from homology"/>
<accession>A0ABY5PM50</accession>
<dbReference type="Pfam" id="PF12729">
    <property type="entry name" value="4HB_MCP_1"/>
    <property type="match status" value="1"/>
</dbReference>
<organism evidence="10 11">
    <name type="scientific">Svornostia abyssi</name>
    <dbReference type="NCBI Taxonomy" id="2898438"/>
    <lineage>
        <taxon>Bacteria</taxon>
        <taxon>Bacillati</taxon>
        <taxon>Actinomycetota</taxon>
        <taxon>Thermoleophilia</taxon>
        <taxon>Solirubrobacterales</taxon>
        <taxon>Baekduiaceae</taxon>
        <taxon>Svornostia</taxon>
    </lineage>
</organism>
<dbReference type="SMART" id="SM00304">
    <property type="entry name" value="HAMP"/>
    <property type="match status" value="2"/>
</dbReference>
<dbReference type="Gene3D" id="6.10.340.10">
    <property type="match status" value="1"/>
</dbReference>
<evidence type="ECO:0000256" key="4">
    <source>
        <dbReference type="ARBA" id="ARBA00029447"/>
    </source>
</evidence>
<dbReference type="Proteomes" id="UP001058860">
    <property type="component" value="Chromosome"/>
</dbReference>
<sequence>MRVPLRAKLLGGFGAVVALMVVLGLLGLNNVSSVEQGAERINDDTVPSVNAVNEMRIWSQTLRKDQFRHAAAPTQAKMNEIENVDVPLDIKSVNAAFTALGPLVKGDSREEARLAKAKATWAEYLKLTDGFLAVSRAGRNQEAANILAGGGDVFSDFDAQMQEWNKAVQAAGDATYADAEATAKDARNTTIAILVLAIVLALAIALLLSRSIAKGVREVLDRLGSLSNRDSAELKDGLEHLAEGDLTREVTAVTTPIETWSNDEIGDVAQAVNATREHTVASVEAYAAARVALADMIGQVGNTAGTVSAASQQMASTSDEAGRAVGEIANAVGEVASGAQRQVQSVEDAKRMTEEVAGATRESAENAKQTVEAARQTREMAEAGMQAASAATDAMVEVRTASQQAAEAIGELGAKSEQIGGIVDTITTIAEQTNLLALNAAIEAARAGEQGRGFAVVADEVRKLAEESQSAASSIADLIGQIQAETGKAVETVKTGAERTAEGSTTVEEARRSFEEIGTSIGDMGSRVEQIAAAVEQIAETASRMSESMNDVAAVAEESSASTEQVSASTQQTSASTEEIAASAQELAASAQQLDSLVSRFTVQA</sequence>
<dbReference type="PANTHER" id="PTHR32089">
    <property type="entry name" value="METHYL-ACCEPTING CHEMOTAXIS PROTEIN MCPB"/>
    <property type="match status" value="1"/>
</dbReference>
<reference evidence="11" key="1">
    <citation type="submission" date="2021-11" db="EMBL/GenBank/DDBJ databases">
        <title>Cultivation dependent microbiological survey of springs from the worlds oldest radium mine currently devoted to the extraction of radon-saturated water.</title>
        <authorList>
            <person name="Kapinusova G."/>
            <person name="Smrhova T."/>
            <person name="Strejcek M."/>
            <person name="Suman J."/>
            <person name="Jani K."/>
            <person name="Pajer P."/>
            <person name="Uhlik O."/>
        </authorList>
    </citation>
    <scope>NUCLEOTIDE SEQUENCE [LARGE SCALE GENOMIC DNA]</scope>
    <source>
        <strain evidence="11">J379</strain>
    </source>
</reference>
<dbReference type="RefSeq" id="WP_353866216.1">
    <property type="nucleotide sequence ID" value="NZ_CP088295.1"/>
</dbReference>
<keyword evidence="3 5" id="KW-0807">Transducer</keyword>
<dbReference type="InterPro" id="IPR003660">
    <property type="entry name" value="HAMP_dom"/>
</dbReference>
<comment type="similarity">
    <text evidence="4">Belongs to the methyl-accepting chemotaxis (MCP) protein family.</text>
</comment>
<dbReference type="Pfam" id="PF00672">
    <property type="entry name" value="HAMP"/>
    <property type="match status" value="1"/>
</dbReference>
<gene>
    <name evidence="10" type="ORF">LRS13_09725</name>
</gene>
<keyword evidence="2 7" id="KW-1133">Transmembrane helix</keyword>
<dbReference type="SMART" id="SM00283">
    <property type="entry name" value="MA"/>
    <property type="match status" value="1"/>
</dbReference>
<name>A0ABY5PM50_9ACTN</name>
<evidence type="ECO:0000259" key="8">
    <source>
        <dbReference type="PROSITE" id="PS50111"/>
    </source>
</evidence>
<keyword evidence="1 7" id="KW-0812">Transmembrane</keyword>
<feature type="domain" description="HAMP" evidence="9">
    <location>
        <begin position="233"/>
        <end position="284"/>
    </location>
</feature>
<evidence type="ECO:0000256" key="3">
    <source>
        <dbReference type="ARBA" id="ARBA00023224"/>
    </source>
</evidence>
<dbReference type="Gene3D" id="1.10.287.950">
    <property type="entry name" value="Methyl-accepting chemotaxis protein"/>
    <property type="match status" value="1"/>
</dbReference>
<evidence type="ECO:0000313" key="10">
    <source>
        <dbReference type="EMBL" id="UUY05776.1"/>
    </source>
</evidence>
<dbReference type="PROSITE" id="PS50111">
    <property type="entry name" value="CHEMOTAXIS_TRANSDUC_2"/>
    <property type="match status" value="1"/>
</dbReference>
<evidence type="ECO:0000256" key="6">
    <source>
        <dbReference type="SAM" id="MobiDB-lite"/>
    </source>
</evidence>
<dbReference type="Pfam" id="PF00015">
    <property type="entry name" value="MCPsignal"/>
    <property type="match status" value="1"/>
</dbReference>